<dbReference type="Gene3D" id="3.40.50.720">
    <property type="entry name" value="NAD(P)-binding Rossmann-like Domain"/>
    <property type="match status" value="1"/>
</dbReference>
<proteinExistence type="predicted"/>
<organism evidence="2 3">
    <name type="scientific">Comamonas testosteroni TK102</name>
    <dbReference type="NCBI Taxonomy" id="1392005"/>
    <lineage>
        <taxon>Bacteria</taxon>
        <taxon>Pseudomonadati</taxon>
        <taxon>Pseudomonadota</taxon>
        <taxon>Betaproteobacteria</taxon>
        <taxon>Burkholderiales</taxon>
        <taxon>Comamonadaceae</taxon>
        <taxon>Comamonas</taxon>
    </lineage>
</organism>
<dbReference type="Gene3D" id="3.30.360.10">
    <property type="entry name" value="Dihydrodipicolinate Reductase, domain 2"/>
    <property type="match status" value="1"/>
</dbReference>
<dbReference type="Pfam" id="PF05173">
    <property type="entry name" value="DapB_C"/>
    <property type="match status" value="1"/>
</dbReference>
<protein>
    <recommendedName>
        <fullName evidence="1">Dihydrodipicolinate reductase C-terminal domain-containing protein</fullName>
    </recommendedName>
</protein>
<dbReference type="HOGENOM" id="CLU_1127415_0_0_4"/>
<dbReference type="PANTHER" id="PTHR20836:SF0">
    <property type="entry name" value="4-HYDROXY-TETRAHYDRODIPICOLINATE REDUCTASE 1, CHLOROPLASTIC-RELATED"/>
    <property type="match status" value="1"/>
</dbReference>
<gene>
    <name evidence="2" type="ORF">O987_16945</name>
</gene>
<dbReference type="RefSeq" id="WP_043373521.1">
    <property type="nucleotide sequence ID" value="NZ_CP006704.1"/>
</dbReference>
<dbReference type="Proteomes" id="UP000028782">
    <property type="component" value="Chromosome"/>
</dbReference>
<dbReference type="InterPro" id="IPR023940">
    <property type="entry name" value="DHDPR_bac"/>
</dbReference>
<feature type="domain" description="Dihydrodipicolinate reductase C-terminal" evidence="1">
    <location>
        <begin position="96"/>
        <end position="217"/>
    </location>
</feature>
<name>A0A076PVZ3_COMTE</name>
<reference evidence="2 3" key="1">
    <citation type="journal article" date="2014" name="Genome Announc.">
        <title>Complete Genome Sequence of Polychlorinated Biphenyl Degrader Comamonas testosteroni TK102 (NBRC 109938).</title>
        <authorList>
            <person name="Fukuda K."/>
            <person name="Hosoyama A."/>
            <person name="Tsuchikane K."/>
            <person name="Ohji S."/>
            <person name="Yamazoe A."/>
            <person name="Fujita N."/>
            <person name="Shintani M."/>
            <person name="Kimbara K."/>
        </authorList>
    </citation>
    <scope>NUCLEOTIDE SEQUENCE [LARGE SCALE GENOMIC DNA]</scope>
    <source>
        <strain evidence="2">TK102</strain>
    </source>
</reference>
<accession>A0A076PVZ3</accession>
<dbReference type="InterPro" id="IPR022663">
    <property type="entry name" value="DapB_C"/>
</dbReference>
<dbReference type="KEGG" id="ctes:O987_16945"/>
<sequence length="224" mass="24436">MQVFVAGTGKLGSELLKSLTSKEGQAILPWHGGPISNEKSIVIHAGSGRELQTISTFCSRTSSVLIELSTGSAIESVDVCFPVVLCPNTNILMLKFMHMLECSGSLFSGYDIKLTESHQASKKSVPGTAVSIANALNIPLDKIASVRDTAIQKDELNIHEEHLGRHALHQIRINDGSCQIEMESRVVGDSPYVHGVQQIVSAVIGQKLLNRIYSITEFIEKRWL</sequence>
<dbReference type="AlphaFoldDB" id="A0A076PVZ3"/>
<dbReference type="PANTHER" id="PTHR20836">
    <property type="entry name" value="DIHYDRODIPICOLINATE REDUCTASE"/>
    <property type="match status" value="1"/>
</dbReference>
<dbReference type="EMBL" id="CP006704">
    <property type="protein sequence ID" value="AIJ47502.1"/>
    <property type="molecule type" value="Genomic_DNA"/>
</dbReference>
<dbReference type="GO" id="GO:0009089">
    <property type="term" value="P:lysine biosynthetic process via diaminopimelate"/>
    <property type="evidence" value="ECO:0007669"/>
    <property type="project" value="InterPro"/>
</dbReference>
<evidence type="ECO:0000313" key="3">
    <source>
        <dbReference type="Proteomes" id="UP000028782"/>
    </source>
</evidence>
<evidence type="ECO:0000259" key="1">
    <source>
        <dbReference type="Pfam" id="PF05173"/>
    </source>
</evidence>
<evidence type="ECO:0000313" key="2">
    <source>
        <dbReference type="EMBL" id="AIJ47502.1"/>
    </source>
</evidence>
<dbReference type="GO" id="GO:0008839">
    <property type="term" value="F:4-hydroxy-tetrahydrodipicolinate reductase"/>
    <property type="evidence" value="ECO:0007669"/>
    <property type="project" value="InterPro"/>
</dbReference>
<dbReference type="GO" id="GO:0019877">
    <property type="term" value="P:diaminopimelate biosynthetic process"/>
    <property type="evidence" value="ECO:0007669"/>
    <property type="project" value="TreeGrafter"/>
</dbReference>